<feature type="domain" description="Disease resistance R13L4/SHOC-2-like LRR" evidence="2">
    <location>
        <begin position="7"/>
        <end position="227"/>
    </location>
</feature>
<evidence type="ECO:0000256" key="1">
    <source>
        <dbReference type="ARBA" id="ARBA00022737"/>
    </source>
</evidence>
<keyword evidence="1" id="KW-0677">Repeat</keyword>
<accession>A0A438BQG0</accession>
<dbReference type="AlphaFoldDB" id="A0A438BQG0"/>
<comment type="caution">
    <text evidence="3">The sequence shown here is derived from an EMBL/GenBank/DDBJ whole genome shotgun (WGS) entry which is preliminary data.</text>
</comment>
<evidence type="ECO:0000313" key="3">
    <source>
        <dbReference type="EMBL" id="RVW13196.1"/>
    </source>
</evidence>
<evidence type="ECO:0000259" key="2">
    <source>
        <dbReference type="Pfam" id="PF23598"/>
    </source>
</evidence>
<proteinExistence type="predicted"/>
<reference evidence="3 4" key="1">
    <citation type="journal article" date="2018" name="PLoS Genet.">
        <title>Population sequencing reveals clonal diversity and ancestral inbreeding in the grapevine cultivar Chardonnay.</title>
        <authorList>
            <person name="Roach M.J."/>
            <person name="Johnson D.L."/>
            <person name="Bohlmann J."/>
            <person name="van Vuuren H.J."/>
            <person name="Jones S.J."/>
            <person name="Pretorius I.S."/>
            <person name="Schmidt S.A."/>
            <person name="Borneman A.R."/>
        </authorList>
    </citation>
    <scope>NUCLEOTIDE SEQUENCE [LARGE SCALE GENOMIC DNA]</scope>
    <source>
        <strain evidence="4">cv. Chardonnay</strain>
        <tissue evidence="3">Leaf</tissue>
    </source>
</reference>
<organism evidence="3 4">
    <name type="scientific">Vitis vinifera</name>
    <name type="common">Grape</name>
    <dbReference type="NCBI Taxonomy" id="29760"/>
    <lineage>
        <taxon>Eukaryota</taxon>
        <taxon>Viridiplantae</taxon>
        <taxon>Streptophyta</taxon>
        <taxon>Embryophyta</taxon>
        <taxon>Tracheophyta</taxon>
        <taxon>Spermatophyta</taxon>
        <taxon>Magnoliopsida</taxon>
        <taxon>eudicotyledons</taxon>
        <taxon>Gunneridae</taxon>
        <taxon>Pentapetalae</taxon>
        <taxon>rosids</taxon>
        <taxon>Vitales</taxon>
        <taxon>Vitaceae</taxon>
        <taxon>Viteae</taxon>
        <taxon>Vitis</taxon>
    </lineage>
</organism>
<dbReference type="Proteomes" id="UP000288805">
    <property type="component" value="Unassembled WGS sequence"/>
</dbReference>
<dbReference type="InterPro" id="IPR032675">
    <property type="entry name" value="LRR_dom_sf"/>
</dbReference>
<gene>
    <name evidence="3" type="primary">RF9_1</name>
    <name evidence="3" type="ORF">CK203_097763</name>
</gene>
<dbReference type="SUPFAM" id="SSF52058">
    <property type="entry name" value="L domain-like"/>
    <property type="match status" value="1"/>
</dbReference>
<dbReference type="Pfam" id="PF23598">
    <property type="entry name" value="LRR_14"/>
    <property type="match status" value="1"/>
</dbReference>
<dbReference type="PANTHER" id="PTHR15140">
    <property type="entry name" value="TUBULIN-SPECIFIC CHAPERONE E"/>
    <property type="match status" value="1"/>
</dbReference>
<protein>
    <submittedName>
        <fullName evidence="3">Putative disease resistance protein RF9</fullName>
    </submittedName>
</protein>
<dbReference type="Gene3D" id="3.80.10.10">
    <property type="entry name" value="Ribonuclease Inhibitor"/>
    <property type="match status" value="1"/>
</dbReference>
<evidence type="ECO:0000313" key="4">
    <source>
        <dbReference type="Proteomes" id="UP000288805"/>
    </source>
</evidence>
<name>A0A438BQG0_VITVI</name>
<dbReference type="PANTHER" id="PTHR15140:SF37">
    <property type="entry name" value="UBIQUITIN-LIKE DOMAIN-CONTAINING PROTEIN"/>
    <property type="match status" value="1"/>
</dbReference>
<dbReference type="EMBL" id="QGNW01002662">
    <property type="protein sequence ID" value="RVW13196.1"/>
    <property type="molecule type" value="Genomic_DNA"/>
</dbReference>
<dbReference type="InterPro" id="IPR055414">
    <property type="entry name" value="LRR_R13L4/SHOC2-like"/>
</dbReference>
<sequence>MENLRYLFLWYDKKVGKPLQIDTLRNLQTLSGIYFSDWQQNDTSGFTSLRKLKIKVDDVTVAEFSNSIAKLANLRSLYLEAVPPNFIIPCFVMNSWLHLSKLLMKGSIPMLPKAHEFPPSLTQLTLENIRLGHGHMMILEKLPKLLIFRLRRMSKYLEEEMQVSSDGFPQLKILQLSGFRTSPRLLIINKGGMPKLTHLQIFECYFNIDGLGELLHLRKVDVNVAYHRWISSLPYPSEWHKIRRHTGLNKGAIHFHYR</sequence>